<evidence type="ECO:0000259" key="6">
    <source>
        <dbReference type="Pfam" id="PF08281"/>
    </source>
</evidence>
<keyword evidence="4" id="KW-0804">Transcription</keyword>
<dbReference type="PANTHER" id="PTHR43133:SF45">
    <property type="entry name" value="RNA POLYMERASE ECF-TYPE SIGMA FACTOR"/>
    <property type="match status" value="1"/>
</dbReference>
<dbReference type="EMBL" id="JBHULH010000001">
    <property type="protein sequence ID" value="MFD2566186.1"/>
    <property type="molecule type" value="Genomic_DNA"/>
</dbReference>
<proteinExistence type="inferred from homology"/>
<feature type="domain" description="RNA polymerase sigma factor 70 region 4 type 2" evidence="6">
    <location>
        <begin position="125"/>
        <end position="175"/>
    </location>
</feature>
<dbReference type="Pfam" id="PF04542">
    <property type="entry name" value="Sigma70_r2"/>
    <property type="match status" value="1"/>
</dbReference>
<dbReference type="SUPFAM" id="SSF88946">
    <property type="entry name" value="Sigma2 domain of RNA polymerase sigma factors"/>
    <property type="match status" value="1"/>
</dbReference>
<reference evidence="8" key="1">
    <citation type="journal article" date="2019" name="Int. J. Syst. Evol. Microbiol.">
        <title>The Global Catalogue of Microorganisms (GCM) 10K type strain sequencing project: providing services to taxonomists for standard genome sequencing and annotation.</title>
        <authorList>
            <consortium name="The Broad Institute Genomics Platform"/>
            <consortium name="The Broad Institute Genome Sequencing Center for Infectious Disease"/>
            <person name="Wu L."/>
            <person name="Ma J."/>
        </authorList>
    </citation>
    <scope>NUCLEOTIDE SEQUENCE [LARGE SCALE GENOMIC DNA]</scope>
    <source>
        <strain evidence="8">KCTC 52127</strain>
    </source>
</reference>
<dbReference type="InterPro" id="IPR013249">
    <property type="entry name" value="RNA_pol_sigma70_r4_t2"/>
</dbReference>
<dbReference type="RefSeq" id="WP_379664905.1">
    <property type="nucleotide sequence ID" value="NZ_JBHULH010000001.1"/>
</dbReference>
<sequence>MTINNDQHYINKVLDGDTNSFSFLVERYKDMVFTLAYKVVKSREEAEEVSQDSFIKAFRSLDKFKGDSKFSTWLYKIVYNNCMDLVKKKARRYDTGTIDEVVENRIQATESTMQMIERKERAELMNACLEELPEDERTIMWLFYYKELSLKELIEVTSLSEANLKVKLHRTRKKLLAIVQEKLEPEIISHYGRK</sequence>
<dbReference type="InterPro" id="IPR007627">
    <property type="entry name" value="RNA_pol_sigma70_r2"/>
</dbReference>
<keyword evidence="8" id="KW-1185">Reference proteome</keyword>
<evidence type="ECO:0000313" key="8">
    <source>
        <dbReference type="Proteomes" id="UP001597508"/>
    </source>
</evidence>
<gene>
    <name evidence="7" type="ORF">ACFSRZ_02305</name>
</gene>
<dbReference type="InterPro" id="IPR013324">
    <property type="entry name" value="RNA_pol_sigma_r3/r4-like"/>
</dbReference>
<keyword evidence="3" id="KW-0731">Sigma factor</keyword>
<dbReference type="SUPFAM" id="SSF88659">
    <property type="entry name" value="Sigma3 and sigma4 domains of RNA polymerase sigma factors"/>
    <property type="match status" value="1"/>
</dbReference>
<evidence type="ECO:0000313" key="7">
    <source>
        <dbReference type="EMBL" id="MFD2566186.1"/>
    </source>
</evidence>
<evidence type="ECO:0000256" key="2">
    <source>
        <dbReference type="ARBA" id="ARBA00023015"/>
    </source>
</evidence>
<evidence type="ECO:0000256" key="1">
    <source>
        <dbReference type="ARBA" id="ARBA00010641"/>
    </source>
</evidence>
<dbReference type="PANTHER" id="PTHR43133">
    <property type="entry name" value="RNA POLYMERASE ECF-TYPE SIGMA FACTO"/>
    <property type="match status" value="1"/>
</dbReference>
<dbReference type="InterPro" id="IPR013325">
    <property type="entry name" value="RNA_pol_sigma_r2"/>
</dbReference>
<dbReference type="NCBIfam" id="TIGR02937">
    <property type="entry name" value="sigma70-ECF"/>
    <property type="match status" value="1"/>
</dbReference>
<dbReference type="InterPro" id="IPR036388">
    <property type="entry name" value="WH-like_DNA-bd_sf"/>
</dbReference>
<protein>
    <submittedName>
        <fullName evidence="7">RNA polymerase sigma factor</fullName>
    </submittedName>
</protein>
<organism evidence="7 8">
    <name type="scientific">Pseudotenacibaculum haliotis</name>
    <dbReference type="NCBI Taxonomy" id="1862138"/>
    <lineage>
        <taxon>Bacteria</taxon>
        <taxon>Pseudomonadati</taxon>
        <taxon>Bacteroidota</taxon>
        <taxon>Flavobacteriia</taxon>
        <taxon>Flavobacteriales</taxon>
        <taxon>Flavobacteriaceae</taxon>
        <taxon>Pseudotenacibaculum</taxon>
    </lineage>
</organism>
<evidence type="ECO:0000259" key="5">
    <source>
        <dbReference type="Pfam" id="PF04542"/>
    </source>
</evidence>
<name>A0ABW5LPY0_9FLAO</name>
<comment type="caution">
    <text evidence="7">The sequence shown here is derived from an EMBL/GenBank/DDBJ whole genome shotgun (WGS) entry which is preliminary data.</text>
</comment>
<dbReference type="CDD" id="cd06171">
    <property type="entry name" value="Sigma70_r4"/>
    <property type="match status" value="1"/>
</dbReference>
<evidence type="ECO:0000256" key="4">
    <source>
        <dbReference type="ARBA" id="ARBA00023163"/>
    </source>
</evidence>
<dbReference type="Proteomes" id="UP001597508">
    <property type="component" value="Unassembled WGS sequence"/>
</dbReference>
<feature type="domain" description="RNA polymerase sigma-70 region 2" evidence="5">
    <location>
        <begin position="24"/>
        <end position="92"/>
    </location>
</feature>
<comment type="similarity">
    <text evidence="1">Belongs to the sigma-70 factor family. ECF subfamily.</text>
</comment>
<dbReference type="InterPro" id="IPR014284">
    <property type="entry name" value="RNA_pol_sigma-70_dom"/>
</dbReference>
<accession>A0ABW5LPY0</accession>
<dbReference type="Gene3D" id="1.10.10.10">
    <property type="entry name" value="Winged helix-like DNA-binding domain superfamily/Winged helix DNA-binding domain"/>
    <property type="match status" value="1"/>
</dbReference>
<evidence type="ECO:0000256" key="3">
    <source>
        <dbReference type="ARBA" id="ARBA00023082"/>
    </source>
</evidence>
<dbReference type="Gene3D" id="1.10.1740.10">
    <property type="match status" value="1"/>
</dbReference>
<dbReference type="Pfam" id="PF08281">
    <property type="entry name" value="Sigma70_r4_2"/>
    <property type="match status" value="1"/>
</dbReference>
<dbReference type="InterPro" id="IPR039425">
    <property type="entry name" value="RNA_pol_sigma-70-like"/>
</dbReference>
<keyword evidence="2" id="KW-0805">Transcription regulation</keyword>